<evidence type="ECO:0000256" key="1">
    <source>
        <dbReference type="SAM" id="Phobius"/>
    </source>
</evidence>
<comment type="caution">
    <text evidence="3">The sequence shown here is derived from an EMBL/GenBank/DDBJ whole genome shotgun (WGS) entry which is preliminary data.</text>
</comment>
<evidence type="ECO:0000313" key="4">
    <source>
        <dbReference type="Proteomes" id="UP000189670"/>
    </source>
</evidence>
<feature type="transmembrane region" description="Helical" evidence="1">
    <location>
        <begin position="21"/>
        <end position="45"/>
    </location>
</feature>
<dbReference type="Pfam" id="PF00656">
    <property type="entry name" value="Peptidase_C14"/>
    <property type="match status" value="1"/>
</dbReference>
<dbReference type="GO" id="GO:0004197">
    <property type="term" value="F:cysteine-type endopeptidase activity"/>
    <property type="evidence" value="ECO:0007669"/>
    <property type="project" value="InterPro"/>
</dbReference>
<keyword evidence="1" id="KW-1133">Transmembrane helix</keyword>
<reference evidence="4" key="1">
    <citation type="submission" date="2012-11" db="EMBL/GenBank/DDBJ databases">
        <authorList>
            <person name="Lucero-Rivera Y.E."/>
            <person name="Tovar-Ramirez D."/>
        </authorList>
    </citation>
    <scope>NUCLEOTIDE SEQUENCE [LARGE SCALE GENOMIC DNA]</scope>
    <source>
        <strain evidence="4">Araruama</strain>
    </source>
</reference>
<evidence type="ECO:0000259" key="2">
    <source>
        <dbReference type="Pfam" id="PF00656"/>
    </source>
</evidence>
<sequence length="160" mass="18427">MFGKTQTKNLRSLSQQIISNIRKYISLTLFSIITALGAASLSWIVALSAVHATSFEIKDLHANRVGAYQESYALLIGVQDYTGYWQDLDNVPEEIHQIESILMQEHFHLNHLMNPTGQVLKEQIKAFFQKEDRQTKMRLLLFFQVMVIPTKKSRSLFDPN</sequence>
<protein>
    <recommendedName>
        <fullName evidence="2">Peptidase C14 caspase domain-containing protein</fullName>
    </recommendedName>
</protein>
<accession>A0A1V1PEI3</accession>
<proteinExistence type="predicted"/>
<gene>
    <name evidence="3" type="ORF">OMM_01130</name>
</gene>
<keyword evidence="1" id="KW-0472">Membrane</keyword>
<dbReference type="Proteomes" id="UP000189670">
    <property type="component" value="Unassembled WGS sequence"/>
</dbReference>
<dbReference type="InterPro" id="IPR029030">
    <property type="entry name" value="Caspase-like_dom_sf"/>
</dbReference>
<feature type="domain" description="Peptidase C14 caspase" evidence="2">
    <location>
        <begin position="72"/>
        <end position="142"/>
    </location>
</feature>
<dbReference type="GO" id="GO:0006508">
    <property type="term" value="P:proteolysis"/>
    <property type="evidence" value="ECO:0007669"/>
    <property type="project" value="InterPro"/>
</dbReference>
<organism evidence="3 4">
    <name type="scientific">Candidatus Magnetoglobus multicellularis str. Araruama</name>
    <dbReference type="NCBI Taxonomy" id="890399"/>
    <lineage>
        <taxon>Bacteria</taxon>
        <taxon>Pseudomonadati</taxon>
        <taxon>Thermodesulfobacteriota</taxon>
        <taxon>Desulfobacteria</taxon>
        <taxon>Desulfobacterales</taxon>
        <taxon>Desulfobacteraceae</taxon>
        <taxon>Candidatus Magnetoglobus</taxon>
    </lineage>
</organism>
<evidence type="ECO:0000313" key="3">
    <source>
        <dbReference type="EMBL" id="ETR73220.1"/>
    </source>
</evidence>
<keyword evidence="1" id="KW-0812">Transmembrane</keyword>
<dbReference type="AlphaFoldDB" id="A0A1V1PEI3"/>
<dbReference type="Gene3D" id="3.40.50.1460">
    <property type="match status" value="1"/>
</dbReference>
<dbReference type="InterPro" id="IPR011600">
    <property type="entry name" value="Pept_C14_caspase"/>
</dbReference>
<name>A0A1V1PEI3_9BACT</name>
<dbReference type="SUPFAM" id="SSF52129">
    <property type="entry name" value="Caspase-like"/>
    <property type="match status" value="1"/>
</dbReference>
<dbReference type="EMBL" id="ATBP01000079">
    <property type="protein sequence ID" value="ETR73220.1"/>
    <property type="molecule type" value="Genomic_DNA"/>
</dbReference>